<protein>
    <recommendedName>
        <fullName evidence="3">NAD-dependent epimerase/dehydratase domain-containing protein</fullName>
    </recommendedName>
</protein>
<keyword evidence="5" id="KW-1185">Reference proteome</keyword>
<evidence type="ECO:0000259" key="3">
    <source>
        <dbReference type="Pfam" id="PF01370"/>
    </source>
</evidence>
<reference evidence="4 5" key="1">
    <citation type="journal article" date="2018" name="Evol. Lett.">
        <title>Horizontal gene cluster transfer increased hallucinogenic mushroom diversity.</title>
        <authorList>
            <person name="Reynolds H.T."/>
            <person name="Vijayakumar V."/>
            <person name="Gluck-Thaler E."/>
            <person name="Korotkin H.B."/>
            <person name="Matheny P.B."/>
            <person name="Slot J.C."/>
        </authorList>
    </citation>
    <scope>NUCLEOTIDE SEQUENCE [LARGE SCALE GENOMIC DNA]</scope>
    <source>
        <strain evidence="4 5">SRW20</strain>
    </source>
</reference>
<dbReference type="PANTHER" id="PTHR43103">
    <property type="entry name" value="NUCLEOSIDE-DIPHOSPHATE-SUGAR EPIMERASE"/>
    <property type="match status" value="1"/>
</dbReference>
<dbReference type="SUPFAM" id="SSF51735">
    <property type="entry name" value="NAD(P)-binding Rossmann-fold domains"/>
    <property type="match status" value="1"/>
</dbReference>
<evidence type="ECO:0000313" key="4">
    <source>
        <dbReference type="EMBL" id="PPQ68899.1"/>
    </source>
</evidence>
<dbReference type="InParanoid" id="A0A409VRN3"/>
<organism evidence="4 5">
    <name type="scientific">Gymnopilus dilepis</name>
    <dbReference type="NCBI Taxonomy" id="231916"/>
    <lineage>
        <taxon>Eukaryota</taxon>
        <taxon>Fungi</taxon>
        <taxon>Dikarya</taxon>
        <taxon>Basidiomycota</taxon>
        <taxon>Agaricomycotina</taxon>
        <taxon>Agaricomycetes</taxon>
        <taxon>Agaricomycetidae</taxon>
        <taxon>Agaricales</taxon>
        <taxon>Agaricineae</taxon>
        <taxon>Hymenogastraceae</taxon>
        <taxon>Gymnopilus</taxon>
    </lineage>
</organism>
<dbReference type="CDD" id="cd05238">
    <property type="entry name" value="Gne_like_SDR_e"/>
    <property type="match status" value="1"/>
</dbReference>
<comment type="caution">
    <text evidence="4">The sequence shown here is derived from an EMBL/GenBank/DDBJ whole genome shotgun (WGS) entry which is preliminary data.</text>
</comment>
<dbReference type="AlphaFoldDB" id="A0A409VRN3"/>
<gene>
    <name evidence="4" type="ORF">CVT26_001835</name>
</gene>
<proteinExistence type="predicted"/>
<evidence type="ECO:0000256" key="2">
    <source>
        <dbReference type="ARBA" id="ARBA00023277"/>
    </source>
</evidence>
<keyword evidence="1" id="KW-0521">NADP</keyword>
<dbReference type="PANTHER" id="PTHR43103:SF3">
    <property type="entry name" value="ADP-L-GLYCERO-D-MANNO-HEPTOSE-6-EPIMERASE"/>
    <property type="match status" value="1"/>
</dbReference>
<name>A0A409VRN3_9AGAR</name>
<feature type="domain" description="NAD-dependent epimerase/dehydratase" evidence="3">
    <location>
        <begin position="5"/>
        <end position="207"/>
    </location>
</feature>
<dbReference type="STRING" id="231916.A0A409VRN3"/>
<dbReference type="InterPro" id="IPR001509">
    <property type="entry name" value="Epimerase_deHydtase"/>
</dbReference>
<keyword evidence="2" id="KW-0119">Carbohydrate metabolism</keyword>
<dbReference type="Gene3D" id="3.90.25.10">
    <property type="entry name" value="UDP-galactose 4-epimerase, domain 1"/>
    <property type="match status" value="1"/>
</dbReference>
<evidence type="ECO:0000256" key="1">
    <source>
        <dbReference type="ARBA" id="ARBA00022857"/>
    </source>
</evidence>
<evidence type="ECO:0000313" key="5">
    <source>
        <dbReference type="Proteomes" id="UP000284706"/>
    </source>
</evidence>
<sequence length="335" mass="36197">MPNTVLVTGAAGWLGGLLSKALVEDPLTPDVHLILVDIVEPKAPAGSKSVVIKADLSDKPQVDALFKTEFGVPDTIYCLHGVMSRGSEDNFDLGVRINIDSVRLLLEATRQYTRQPPIKFIFTSSLAVYGGPLPEVVTPSTIATPEGAYGMGKLTSELMVNEYTRRGWIDGRILRLPTIVVRPGVPSNATSAFLSGIIREPLKGQEAICPIGNSLDSPELSSLKAWLASPETTIKNFVIAKHVPAEKFLPHTRVVCLPGFTASVKDELDALLKVGGQKALDLVKFKDDPINRRIVSSWPAAFDNTYPLSLGFVVDEGGMEPIVRQFKKDVEAGIA</sequence>
<dbReference type="EMBL" id="NHYE01005585">
    <property type="protein sequence ID" value="PPQ68899.1"/>
    <property type="molecule type" value="Genomic_DNA"/>
</dbReference>
<dbReference type="OrthoDB" id="16464at2759"/>
<dbReference type="Gene3D" id="3.40.50.720">
    <property type="entry name" value="NAD(P)-binding Rossmann-like Domain"/>
    <property type="match status" value="1"/>
</dbReference>
<dbReference type="Proteomes" id="UP000284706">
    <property type="component" value="Unassembled WGS sequence"/>
</dbReference>
<dbReference type="Pfam" id="PF01370">
    <property type="entry name" value="Epimerase"/>
    <property type="match status" value="1"/>
</dbReference>
<accession>A0A409VRN3</accession>
<dbReference type="InterPro" id="IPR036291">
    <property type="entry name" value="NAD(P)-bd_dom_sf"/>
</dbReference>